<feature type="site" description="Transition state stabilizer" evidence="9">
    <location>
        <position position="82"/>
    </location>
</feature>
<evidence type="ECO:0000256" key="9">
    <source>
        <dbReference type="HAMAP-Rule" id="MF_01924"/>
    </source>
</evidence>
<keyword evidence="4 9" id="KW-0378">Hydrolase</keyword>
<dbReference type="GO" id="GO:0071555">
    <property type="term" value="P:cell wall organization"/>
    <property type="evidence" value="ECO:0007669"/>
    <property type="project" value="UniProtKB-KW"/>
</dbReference>
<protein>
    <recommendedName>
        <fullName evidence="9 10">D-alanyl-D-alanine dipeptidase</fullName>
        <shortName evidence="9 10">D-Ala-D-Ala dipeptidase</shortName>
        <ecNumber evidence="9 10">3.4.13.22</ecNumber>
    </recommendedName>
</protein>
<name>A0A1D9LJY3_9NEIS</name>
<dbReference type="GO" id="GO:0008237">
    <property type="term" value="F:metallopeptidase activity"/>
    <property type="evidence" value="ECO:0007669"/>
    <property type="project" value="UniProtKB-KW"/>
</dbReference>
<dbReference type="Proteomes" id="UP000178776">
    <property type="component" value="Chromosome"/>
</dbReference>
<dbReference type="PANTHER" id="PTHR43126">
    <property type="entry name" value="D-ALANYL-D-ALANINE DIPEPTIDASE"/>
    <property type="match status" value="1"/>
</dbReference>
<dbReference type="EC" id="3.4.13.22" evidence="9 10"/>
<evidence type="ECO:0000256" key="6">
    <source>
        <dbReference type="ARBA" id="ARBA00022997"/>
    </source>
</evidence>
<keyword evidence="7 9" id="KW-0482">Metalloprotease</keyword>
<keyword evidence="6 9" id="KW-0224">Dipeptidase</keyword>
<dbReference type="Pfam" id="PF01427">
    <property type="entry name" value="Peptidase_M15"/>
    <property type="match status" value="1"/>
</dbReference>
<evidence type="ECO:0000256" key="1">
    <source>
        <dbReference type="ARBA" id="ARBA00001362"/>
    </source>
</evidence>
<evidence type="ECO:0000313" key="12">
    <source>
        <dbReference type="Proteomes" id="UP000178776"/>
    </source>
</evidence>
<evidence type="ECO:0000256" key="3">
    <source>
        <dbReference type="ARBA" id="ARBA00022723"/>
    </source>
</evidence>
<evidence type="ECO:0000313" key="11">
    <source>
        <dbReference type="EMBL" id="AOZ51640.1"/>
    </source>
</evidence>
<proteinExistence type="inferred from homology"/>
<dbReference type="KEGG" id="cvc:BKX93_17645"/>
<dbReference type="GeneID" id="68843028"/>
<dbReference type="RefSeq" id="WP_070980760.1">
    <property type="nucleotide sequence ID" value="NZ_CP017707.1"/>
</dbReference>
<organism evidence="11 12">
    <name type="scientific">Chromobacterium vaccinii</name>
    <dbReference type="NCBI Taxonomy" id="1108595"/>
    <lineage>
        <taxon>Bacteria</taxon>
        <taxon>Pseudomonadati</taxon>
        <taxon>Pseudomonadota</taxon>
        <taxon>Betaproteobacteria</taxon>
        <taxon>Neisseriales</taxon>
        <taxon>Chromobacteriaceae</taxon>
        <taxon>Chromobacterium</taxon>
    </lineage>
</organism>
<feature type="binding site" evidence="9">
    <location>
        <position position="112"/>
    </location>
    <ligand>
        <name>Zn(2+)</name>
        <dbReference type="ChEBI" id="CHEBI:29105"/>
        <note>catalytic</note>
    </ligand>
</feature>
<dbReference type="InterPro" id="IPR009045">
    <property type="entry name" value="Zn_M74/Hedgehog-like"/>
</dbReference>
<dbReference type="GO" id="GO:0006508">
    <property type="term" value="P:proteolysis"/>
    <property type="evidence" value="ECO:0007669"/>
    <property type="project" value="UniProtKB-KW"/>
</dbReference>
<evidence type="ECO:0000256" key="8">
    <source>
        <dbReference type="ARBA" id="ARBA00023316"/>
    </source>
</evidence>
<evidence type="ECO:0000256" key="5">
    <source>
        <dbReference type="ARBA" id="ARBA00022833"/>
    </source>
</evidence>
<dbReference type="STRING" id="1108595.BKX93_17645"/>
<sequence length="203" mass="22775">MDATIRLEELASHPEYLSIEGMAGVRLDLRYASADNFVGRDLYGPSARALLHSAAAERLARAAGELASRRAGHRLRVFDALRPGRVQRVLWDIVKDTPQRIYVADPARGSIHSFGMAVDITVENEAGRELDMGTGFDDFTERAQPQQEAEMLARGLLSDTQLANRRLLRGCMEAAGFRGIATEWWHFEAADRDWVRAHMRLIE</sequence>
<dbReference type="CDD" id="cd14840">
    <property type="entry name" value="D-Ala-D-Ala_dipeptidase_Aad"/>
    <property type="match status" value="1"/>
</dbReference>
<accession>A0A1D9LJY3</accession>
<dbReference type="GO" id="GO:0008270">
    <property type="term" value="F:zinc ion binding"/>
    <property type="evidence" value="ECO:0007669"/>
    <property type="project" value="UniProtKB-UniRule"/>
</dbReference>
<gene>
    <name evidence="9" type="primary">ddpX</name>
    <name evidence="11" type="ORF">BKX93_17645</name>
</gene>
<dbReference type="PIRSF" id="PIRSF026671">
    <property type="entry name" value="AA_dipeptidase"/>
    <property type="match status" value="1"/>
</dbReference>
<dbReference type="HAMAP" id="MF_01924">
    <property type="entry name" value="A_A_dipeptidase"/>
    <property type="match status" value="1"/>
</dbReference>
<keyword evidence="2 9" id="KW-0645">Protease</keyword>
<keyword evidence="5 9" id="KW-0862">Zinc</keyword>
<feature type="active site" description="Proton donor/acceptor" evidence="9">
    <location>
        <position position="183"/>
    </location>
</feature>
<dbReference type="AlphaFoldDB" id="A0A1D9LJY3"/>
<comment type="function">
    <text evidence="9 10">Catalyzes hydrolysis of the D-alanyl-D-alanine dipeptide.</text>
</comment>
<dbReference type="SUPFAM" id="SSF55166">
    <property type="entry name" value="Hedgehog/DD-peptidase"/>
    <property type="match status" value="1"/>
</dbReference>
<reference evidence="11 12" key="1">
    <citation type="submission" date="2016-10" db="EMBL/GenBank/DDBJ databases">
        <title>Chromobacterium muskegensis sp. nov., an insecticidal bacterium isolated from Sphagnum bogs.</title>
        <authorList>
            <person name="Sparks M.E."/>
            <person name="Blackburn M.B."/>
            <person name="Gundersen-Rindal D.E."/>
            <person name="Mitchell A."/>
            <person name="Farrar R."/>
            <person name="Kuhar D."/>
        </authorList>
    </citation>
    <scope>NUCLEOTIDE SEQUENCE [LARGE SCALE GENOMIC DNA]</scope>
    <source>
        <strain evidence="11 12">21-1</strain>
    </source>
</reference>
<dbReference type="GO" id="GO:0160237">
    <property type="term" value="F:D-Ala-D-Ala dipeptidase activity"/>
    <property type="evidence" value="ECO:0007669"/>
    <property type="project" value="UniProtKB-EC"/>
</dbReference>
<feature type="binding site" evidence="9">
    <location>
        <position position="119"/>
    </location>
    <ligand>
        <name>Zn(2+)</name>
        <dbReference type="ChEBI" id="CHEBI:29105"/>
        <note>catalytic</note>
    </ligand>
</feature>
<comment type="similarity">
    <text evidence="9 10">Belongs to the peptidase M15D family.</text>
</comment>
<comment type="cofactor">
    <cofactor evidence="9">
        <name>Zn(2+)</name>
        <dbReference type="ChEBI" id="CHEBI:29105"/>
    </cofactor>
    <text evidence="9">Binds 1 zinc ion per subunit.</text>
</comment>
<evidence type="ECO:0000256" key="2">
    <source>
        <dbReference type="ARBA" id="ARBA00022670"/>
    </source>
</evidence>
<evidence type="ECO:0000256" key="7">
    <source>
        <dbReference type="ARBA" id="ARBA00023049"/>
    </source>
</evidence>
<evidence type="ECO:0000256" key="10">
    <source>
        <dbReference type="PIRNR" id="PIRNR026671"/>
    </source>
</evidence>
<keyword evidence="3 9" id="KW-0479">Metal-binding</keyword>
<dbReference type="Gene3D" id="3.30.1380.10">
    <property type="match status" value="1"/>
</dbReference>
<dbReference type="EMBL" id="CP017707">
    <property type="protein sequence ID" value="AOZ51640.1"/>
    <property type="molecule type" value="Genomic_DNA"/>
</dbReference>
<feature type="binding site" evidence="9">
    <location>
        <position position="186"/>
    </location>
    <ligand>
        <name>Zn(2+)</name>
        <dbReference type="ChEBI" id="CHEBI:29105"/>
        <note>catalytic</note>
    </ligand>
</feature>
<comment type="catalytic activity">
    <reaction evidence="1 9 10">
        <text>D-alanyl-D-alanine + H2O = 2 D-alanine</text>
        <dbReference type="Rhea" id="RHEA:20661"/>
        <dbReference type="ChEBI" id="CHEBI:15377"/>
        <dbReference type="ChEBI" id="CHEBI:57416"/>
        <dbReference type="ChEBI" id="CHEBI:57822"/>
        <dbReference type="EC" id="3.4.13.22"/>
    </reaction>
</comment>
<dbReference type="InterPro" id="IPR000755">
    <property type="entry name" value="A_A_dipeptidase"/>
</dbReference>
<evidence type="ECO:0000256" key="4">
    <source>
        <dbReference type="ARBA" id="ARBA00022801"/>
    </source>
</evidence>
<keyword evidence="8 10" id="KW-0961">Cell wall biogenesis/degradation</keyword>